<dbReference type="Pfam" id="PF00172">
    <property type="entry name" value="Zn_clus"/>
    <property type="match status" value="1"/>
</dbReference>
<dbReference type="EMBL" id="CP099418">
    <property type="protein sequence ID" value="USW48390.1"/>
    <property type="molecule type" value="Genomic_DNA"/>
</dbReference>
<feature type="domain" description="Zn(2)-C6 fungal-type" evidence="4">
    <location>
        <begin position="37"/>
        <end position="67"/>
    </location>
</feature>
<dbReference type="PROSITE" id="PS00463">
    <property type="entry name" value="ZN2_CY6_FUNGAL_1"/>
    <property type="match status" value="1"/>
</dbReference>
<dbReference type="SUPFAM" id="SSF57701">
    <property type="entry name" value="Zn2/Cys6 DNA-binding domain"/>
    <property type="match status" value="1"/>
</dbReference>
<keyword evidence="2" id="KW-0539">Nucleus</keyword>
<accession>A0A9Q9EEZ3</accession>
<dbReference type="InterPro" id="IPR036864">
    <property type="entry name" value="Zn2-C6_fun-type_DNA-bd_sf"/>
</dbReference>
<dbReference type="SMART" id="SM00066">
    <property type="entry name" value="GAL4"/>
    <property type="match status" value="1"/>
</dbReference>
<dbReference type="GO" id="GO:0005634">
    <property type="term" value="C:nucleus"/>
    <property type="evidence" value="ECO:0007669"/>
    <property type="project" value="UniProtKB-SubCell"/>
</dbReference>
<dbReference type="Pfam" id="PF11951">
    <property type="entry name" value="Fungal_trans_2"/>
    <property type="match status" value="1"/>
</dbReference>
<gene>
    <name evidence="5" type="ORF">Slin15195_G017090</name>
</gene>
<sequence length="676" mass="75293">MSSEASGSKKVTEKNASTATADPPETGKAQAQRTKTGCQNCRLRHLKCDDKRPSCARCSKAGIECVRGYNIRFRHGANPSIKDSSATKTNCDFSKSQQWVKTARTLTFLDETQELMNIYDHSPDENNQYHTPFQWPLERTQSAPVTSSQNTTAAAVTSSPLDRTQTTRPPQDKHDLAAHAAPSPVWPGANVASPRGGDKRSQIRESPADSLAYSDQYPDTTTYQPKRRRPTFETTYHGSNVSESPMSVAKSPANSWNVNGWAASSSLDDLTAQSGIDIAFAGAENTVSATLSRIYLDVPCWPLKDREEAILLRHFVERLARNFDLTDPRKHFRTVVPQRAAVCPTLMNAIFALSARHLSRIGSYDPLVSNRYHQETLKYLIPTLDSTDAILDENLLASLIILRHLEEVEVPLSGQSPSDQSSHLLGAQAFIAAQERAAVFGGLRQAAFWVGLRQEVYVAFVNQRPVLPALEHCNVDRSFDAAEDHIWSCRMVVLCADVLRFCFGEAPQTIDGYRYLETQVETWWSCKPSSFTPVFYREPEGEEIFPYIWYVSDEYATGIQHFHLARILLSSYNPSIPRLGPSRAAALKAMDEEIRLHVAILCGICRSNPSTAPAFTYASMAVTMAGDKFTKRNEQEALIEILQECDTKHAWPTGHAIENLKAAWGWEESALLADMD</sequence>
<dbReference type="PANTHER" id="PTHR37534:SF2">
    <property type="entry name" value="N-ACETYLTRANSFERASE DOMAIN-CONTAINING PROTEIN"/>
    <property type="match status" value="1"/>
</dbReference>
<name>A0A9Q9EEZ3_9PEZI</name>
<comment type="subcellular location">
    <subcellularLocation>
        <location evidence="1">Nucleus</location>
    </subcellularLocation>
</comment>
<dbReference type="AlphaFoldDB" id="A0A9Q9EEZ3"/>
<reference evidence="5" key="1">
    <citation type="submission" date="2022-06" db="EMBL/GenBank/DDBJ databases">
        <title>Complete genome sequences of two strains of the flax pathogen Septoria linicola.</title>
        <authorList>
            <person name="Lapalu N."/>
            <person name="Simon A."/>
            <person name="Demenou B."/>
            <person name="Paumier D."/>
            <person name="Guillot M.-P."/>
            <person name="Gout L."/>
            <person name="Valade R."/>
        </authorList>
    </citation>
    <scope>NUCLEOTIDE SEQUENCE</scope>
    <source>
        <strain evidence="5">SE15195</strain>
    </source>
</reference>
<dbReference type="GO" id="GO:0000981">
    <property type="term" value="F:DNA-binding transcription factor activity, RNA polymerase II-specific"/>
    <property type="evidence" value="ECO:0007669"/>
    <property type="project" value="InterPro"/>
</dbReference>
<feature type="region of interest" description="Disordered" evidence="3">
    <location>
        <begin position="140"/>
        <end position="248"/>
    </location>
</feature>
<dbReference type="PANTHER" id="PTHR37534">
    <property type="entry name" value="TRANSCRIPTIONAL ACTIVATOR PROTEIN UGA3"/>
    <property type="match status" value="1"/>
</dbReference>
<dbReference type="CDD" id="cd00067">
    <property type="entry name" value="GAL4"/>
    <property type="match status" value="1"/>
</dbReference>
<evidence type="ECO:0000256" key="2">
    <source>
        <dbReference type="ARBA" id="ARBA00023242"/>
    </source>
</evidence>
<evidence type="ECO:0000256" key="1">
    <source>
        <dbReference type="ARBA" id="ARBA00004123"/>
    </source>
</evidence>
<feature type="compositionally biased region" description="Polar residues" evidence="3">
    <location>
        <begin position="140"/>
        <end position="169"/>
    </location>
</feature>
<dbReference type="PROSITE" id="PS50048">
    <property type="entry name" value="ZN2_CY6_FUNGAL_2"/>
    <property type="match status" value="1"/>
</dbReference>
<feature type="region of interest" description="Disordered" evidence="3">
    <location>
        <begin position="1"/>
        <end position="35"/>
    </location>
</feature>
<evidence type="ECO:0000313" key="6">
    <source>
        <dbReference type="Proteomes" id="UP001056384"/>
    </source>
</evidence>
<keyword evidence="6" id="KW-1185">Reference proteome</keyword>
<dbReference type="Proteomes" id="UP001056384">
    <property type="component" value="Chromosome 1"/>
</dbReference>
<evidence type="ECO:0000313" key="5">
    <source>
        <dbReference type="EMBL" id="USW48390.1"/>
    </source>
</evidence>
<dbReference type="GO" id="GO:0008270">
    <property type="term" value="F:zinc ion binding"/>
    <property type="evidence" value="ECO:0007669"/>
    <property type="project" value="InterPro"/>
</dbReference>
<organism evidence="5 6">
    <name type="scientific">Septoria linicola</name>
    <dbReference type="NCBI Taxonomy" id="215465"/>
    <lineage>
        <taxon>Eukaryota</taxon>
        <taxon>Fungi</taxon>
        <taxon>Dikarya</taxon>
        <taxon>Ascomycota</taxon>
        <taxon>Pezizomycotina</taxon>
        <taxon>Dothideomycetes</taxon>
        <taxon>Dothideomycetidae</taxon>
        <taxon>Mycosphaerellales</taxon>
        <taxon>Mycosphaerellaceae</taxon>
        <taxon>Septoria</taxon>
    </lineage>
</organism>
<dbReference type="Gene3D" id="4.10.240.10">
    <property type="entry name" value="Zn(2)-C6 fungal-type DNA-binding domain"/>
    <property type="match status" value="1"/>
</dbReference>
<evidence type="ECO:0000256" key="3">
    <source>
        <dbReference type="SAM" id="MobiDB-lite"/>
    </source>
</evidence>
<dbReference type="GO" id="GO:0045944">
    <property type="term" value="P:positive regulation of transcription by RNA polymerase II"/>
    <property type="evidence" value="ECO:0007669"/>
    <property type="project" value="TreeGrafter"/>
</dbReference>
<proteinExistence type="predicted"/>
<dbReference type="CDD" id="cd12148">
    <property type="entry name" value="fungal_TF_MHR"/>
    <property type="match status" value="1"/>
</dbReference>
<dbReference type="InterPro" id="IPR021858">
    <property type="entry name" value="Fun_TF"/>
</dbReference>
<evidence type="ECO:0000259" key="4">
    <source>
        <dbReference type="PROSITE" id="PS50048"/>
    </source>
</evidence>
<dbReference type="GO" id="GO:0000976">
    <property type="term" value="F:transcription cis-regulatory region binding"/>
    <property type="evidence" value="ECO:0007669"/>
    <property type="project" value="TreeGrafter"/>
</dbReference>
<feature type="compositionally biased region" description="Basic and acidic residues" evidence="3">
    <location>
        <begin position="196"/>
        <end position="207"/>
    </location>
</feature>
<feature type="compositionally biased region" description="Polar residues" evidence="3">
    <location>
        <begin position="232"/>
        <end position="245"/>
    </location>
</feature>
<dbReference type="InterPro" id="IPR001138">
    <property type="entry name" value="Zn2Cys6_DnaBD"/>
</dbReference>
<keyword evidence="5" id="KW-0238">DNA-binding</keyword>
<protein>
    <submittedName>
        <fullName evidence="5">Zn(2)-C6 fungal-type DNA-binding domain, fungal transcription factor</fullName>
    </submittedName>
</protein>